<dbReference type="InterPro" id="IPR000719">
    <property type="entry name" value="Prot_kinase_dom"/>
</dbReference>
<dbReference type="FunFam" id="1.10.510.10:FF:001091">
    <property type="entry name" value="STE family protein kinase"/>
    <property type="match status" value="1"/>
</dbReference>
<sequence>MSFLNNLKKVFHLGSGETKKKRLYNNIRMDTSPNDFWDMIGELGDGAFGKVYKAQNKETGQYAAAKMCTLEDEENLSDHMVEIDILSEIRHSNIVELYEAFFIDDKLWMLIEYCDGGALDSIMVELEKPLTEPQIAYVTKHMIAGLNHLHKNKVIHRDLKAGNVLLTMDGGVKLADFGVSAKNKHTMQKHDTFIGTPYWMAPELVLCETFRDNPYDFKVDIWSLGITLIEFAQMEPPNSEMSPMRVLLKIQKSDPPKLDQPSKWSKEFNDFLAKVLIKDPNQRPDTDALMQLPFINGNLDPKPVRDLLLEYKADVVEEELVDEEAEEQRTPAIQDLDDDSASVQSQETDKQPISSETTLSLSKSSNTSKESTPQPDEFSKKLIQDSSGGNNNNNVNNNHIINELPENEKKVIKREKGPAPLPPPMVAATATTPTPATPISQTEASDETPFSTVVETPVTNLKIIEQGDDDELKHKALNEKEEMIESPSKNQIKEILPPPPPEFANETTIAAFDGYEKQQQPLSVKGFVKSFEIEKEQPKIREHVELKRNKLNTSTVTVNQLQDSSNSLASSNGNQVTIVTSHPPVIIDNNTNTLNATTSESKTKLKKSLSHDTNTSSMSNEVVILSNETNKTKHLNDSLTDDDYQSYDSLENSPKFNNANINDDNTFIQINTSANKPRPKSWMKDEKDINIKNSMENHLDTSHVSVVTVGDEQVRVKDSSHLLVDSNSDLSNAHSELSDGTEFTSTRTKTYEWTDYF</sequence>
<dbReference type="CDD" id="cd06611">
    <property type="entry name" value="STKc_SLK_like"/>
    <property type="match status" value="1"/>
</dbReference>
<dbReference type="PROSITE" id="PS00107">
    <property type="entry name" value="PROTEIN_KINASE_ATP"/>
    <property type="match status" value="1"/>
</dbReference>
<gene>
    <name evidence="6" type="ORF">PVAND_006584</name>
</gene>
<dbReference type="OrthoDB" id="10027016at2759"/>
<evidence type="ECO:0000313" key="6">
    <source>
        <dbReference type="EMBL" id="KAG5676775.1"/>
    </source>
</evidence>
<dbReference type="Gene3D" id="1.10.510.10">
    <property type="entry name" value="Transferase(Phosphotransferase) domain 1"/>
    <property type="match status" value="1"/>
</dbReference>
<dbReference type="Gene3D" id="3.30.200.20">
    <property type="entry name" value="Phosphorylase Kinase, domain 1"/>
    <property type="match status" value="1"/>
</dbReference>
<dbReference type="InterPro" id="IPR051585">
    <property type="entry name" value="STE20_Ser/Thr_Kinases"/>
</dbReference>
<dbReference type="InterPro" id="IPR017441">
    <property type="entry name" value="Protein_kinase_ATP_BS"/>
</dbReference>
<evidence type="ECO:0000259" key="5">
    <source>
        <dbReference type="PROSITE" id="PS50011"/>
    </source>
</evidence>
<dbReference type="Pfam" id="PF00069">
    <property type="entry name" value="Pkinase"/>
    <property type="match status" value="1"/>
</dbReference>
<dbReference type="AlphaFoldDB" id="A0A9J6C441"/>
<feature type="region of interest" description="Disordered" evidence="4">
    <location>
        <begin position="431"/>
        <end position="450"/>
    </location>
</feature>
<dbReference type="EMBL" id="JADBJN010000002">
    <property type="protein sequence ID" value="KAG5676775.1"/>
    <property type="molecule type" value="Genomic_DNA"/>
</dbReference>
<keyword evidence="1 3" id="KW-0547">Nucleotide-binding</keyword>
<dbReference type="FunFam" id="3.30.200.20:FF:000353">
    <property type="entry name" value="Sterile20-like kinase, isoform B"/>
    <property type="match status" value="1"/>
</dbReference>
<dbReference type="PROSITE" id="PS00108">
    <property type="entry name" value="PROTEIN_KINASE_ST"/>
    <property type="match status" value="1"/>
</dbReference>
<evidence type="ECO:0000313" key="7">
    <source>
        <dbReference type="Proteomes" id="UP001107558"/>
    </source>
</evidence>
<accession>A0A9J6C441</accession>
<name>A0A9J6C441_POLVA</name>
<keyword evidence="2 3" id="KW-0067">ATP-binding</keyword>
<feature type="binding site" evidence="3">
    <location>
        <position position="66"/>
    </location>
    <ligand>
        <name>ATP</name>
        <dbReference type="ChEBI" id="CHEBI:30616"/>
    </ligand>
</feature>
<dbReference type="PANTHER" id="PTHR46538">
    <property type="entry name" value="PROTEIN KINASE DOMAIN-CONTAINING PROTEIN"/>
    <property type="match status" value="1"/>
</dbReference>
<dbReference type="GO" id="GO:0004672">
    <property type="term" value="F:protein kinase activity"/>
    <property type="evidence" value="ECO:0007669"/>
    <property type="project" value="InterPro"/>
</dbReference>
<keyword evidence="7" id="KW-1185">Reference proteome</keyword>
<dbReference type="GO" id="GO:0005524">
    <property type="term" value="F:ATP binding"/>
    <property type="evidence" value="ECO:0007669"/>
    <property type="project" value="UniProtKB-UniRule"/>
</dbReference>
<feature type="compositionally biased region" description="Polar residues" evidence="4">
    <location>
        <begin position="439"/>
        <end position="450"/>
    </location>
</feature>
<evidence type="ECO:0000256" key="4">
    <source>
        <dbReference type="SAM" id="MobiDB-lite"/>
    </source>
</evidence>
<proteinExistence type="predicted"/>
<feature type="region of interest" description="Disordered" evidence="4">
    <location>
        <begin position="598"/>
        <end position="617"/>
    </location>
</feature>
<organism evidence="6 7">
    <name type="scientific">Polypedilum vanderplanki</name>
    <name type="common">Sleeping chironomid midge</name>
    <dbReference type="NCBI Taxonomy" id="319348"/>
    <lineage>
        <taxon>Eukaryota</taxon>
        <taxon>Metazoa</taxon>
        <taxon>Ecdysozoa</taxon>
        <taxon>Arthropoda</taxon>
        <taxon>Hexapoda</taxon>
        <taxon>Insecta</taxon>
        <taxon>Pterygota</taxon>
        <taxon>Neoptera</taxon>
        <taxon>Endopterygota</taxon>
        <taxon>Diptera</taxon>
        <taxon>Nematocera</taxon>
        <taxon>Chironomoidea</taxon>
        <taxon>Chironomidae</taxon>
        <taxon>Chironominae</taxon>
        <taxon>Polypedilum</taxon>
        <taxon>Polypedilum</taxon>
    </lineage>
</organism>
<dbReference type="PROSITE" id="PS50011">
    <property type="entry name" value="PROTEIN_KINASE_DOM"/>
    <property type="match status" value="1"/>
</dbReference>
<dbReference type="InterPro" id="IPR011009">
    <property type="entry name" value="Kinase-like_dom_sf"/>
</dbReference>
<dbReference type="PANTHER" id="PTHR46538:SF3">
    <property type="entry name" value="PROTEIN KINASE DOMAIN-CONTAINING PROTEIN"/>
    <property type="match status" value="1"/>
</dbReference>
<dbReference type="InterPro" id="IPR008271">
    <property type="entry name" value="Ser/Thr_kinase_AS"/>
</dbReference>
<evidence type="ECO:0000256" key="1">
    <source>
        <dbReference type="ARBA" id="ARBA00022741"/>
    </source>
</evidence>
<evidence type="ECO:0000256" key="3">
    <source>
        <dbReference type="PROSITE-ProRule" id="PRU10141"/>
    </source>
</evidence>
<evidence type="ECO:0000256" key="2">
    <source>
        <dbReference type="ARBA" id="ARBA00022840"/>
    </source>
</evidence>
<dbReference type="SMART" id="SM00220">
    <property type="entry name" value="S_TKc"/>
    <property type="match status" value="1"/>
</dbReference>
<feature type="compositionally biased region" description="Low complexity" evidence="4">
    <location>
        <begin position="354"/>
        <end position="372"/>
    </location>
</feature>
<comment type="caution">
    <text evidence="6">The sequence shown here is derived from an EMBL/GenBank/DDBJ whole genome shotgun (WGS) entry which is preliminary data.</text>
</comment>
<feature type="domain" description="Protein kinase" evidence="5">
    <location>
        <begin position="37"/>
        <end position="295"/>
    </location>
</feature>
<reference evidence="6" key="1">
    <citation type="submission" date="2021-03" db="EMBL/GenBank/DDBJ databases">
        <title>Chromosome level genome of the anhydrobiotic midge Polypedilum vanderplanki.</title>
        <authorList>
            <person name="Yoshida Y."/>
            <person name="Kikawada T."/>
            <person name="Gusev O."/>
        </authorList>
    </citation>
    <scope>NUCLEOTIDE SEQUENCE</scope>
    <source>
        <strain evidence="6">NIAS01</strain>
        <tissue evidence="6">Whole body or cell culture</tissue>
    </source>
</reference>
<dbReference type="SUPFAM" id="SSF56112">
    <property type="entry name" value="Protein kinase-like (PK-like)"/>
    <property type="match status" value="1"/>
</dbReference>
<protein>
    <recommendedName>
        <fullName evidence="5">Protein kinase domain-containing protein</fullName>
    </recommendedName>
</protein>
<feature type="compositionally biased region" description="Low complexity" evidence="4">
    <location>
        <begin position="390"/>
        <end position="399"/>
    </location>
</feature>
<dbReference type="Proteomes" id="UP001107558">
    <property type="component" value="Chromosome 2"/>
</dbReference>
<feature type="region of interest" description="Disordered" evidence="4">
    <location>
        <begin position="320"/>
        <end position="399"/>
    </location>
</feature>